<dbReference type="InterPro" id="IPR036366">
    <property type="entry name" value="PGBDSf"/>
</dbReference>
<evidence type="ECO:0000256" key="4">
    <source>
        <dbReference type="ARBA" id="ARBA00022825"/>
    </source>
</evidence>
<organism evidence="9 10">
    <name type="scientific">Salirhabdus euzebyi</name>
    <dbReference type="NCBI Taxonomy" id="394506"/>
    <lineage>
        <taxon>Bacteria</taxon>
        <taxon>Bacillati</taxon>
        <taxon>Bacillota</taxon>
        <taxon>Bacilli</taxon>
        <taxon>Bacillales</taxon>
        <taxon>Bacillaceae</taxon>
        <taxon>Salirhabdus</taxon>
    </lineage>
</organism>
<evidence type="ECO:0000256" key="3">
    <source>
        <dbReference type="ARBA" id="ARBA00022801"/>
    </source>
</evidence>
<dbReference type="SUPFAM" id="SSF52096">
    <property type="entry name" value="ClpP/crotonase"/>
    <property type="match status" value="1"/>
</dbReference>
<dbReference type="InterPro" id="IPR036034">
    <property type="entry name" value="PDZ_sf"/>
</dbReference>
<dbReference type="Proteomes" id="UP000581688">
    <property type="component" value="Unassembled WGS sequence"/>
</dbReference>
<dbReference type="SUPFAM" id="SSF47090">
    <property type="entry name" value="PGBD-like"/>
    <property type="match status" value="1"/>
</dbReference>
<dbReference type="CDD" id="cd06782">
    <property type="entry name" value="cpPDZ_CPP-like"/>
    <property type="match status" value="1"/>
</dbReference>
<dbReference type="GO" id="GO:0030288">
    <property type="term" value="C:outer membrane-bounded periplasmic space"/>
    <property type="evidence" value="ECO:0007669"/>
    <property type="project" value="TreeGrafter"/>
</dbReference>
<dbReference type="SMART" id="SM00245">
    <property type="entry name" value="TSPc"/>
    <property type="match status" value="1"/>
</dbReference>
<dbReference type="PANTHER" id="PTHR32060:SF29">
    <property type="entry name" value="CARBOXY-TERMINAL PROCESSING PROTEASE CTPB"/>
    <property type="match status" value="1"/>
</dbReference>
<evidence type="ECO:0000313" key="9">
    <source>
        <dbReference type="EMBL" id="MBB6453606.1"/>
    </source>
</evidence>
<comment type="catalytic activity">
    <reaction evidence="5">
        <text>The enzyme shows specific recognition of a C-terminal tripeptide, Xaa-Yaa-Zaa, in which Xaa is preferably Ala or Leu, Yaa is preferably Ala or Tyr, and Zaa is preferably Ala, but then cleaves at a variable distance from the C-terminus. A typical cleavage is -Ala-Ala-|-Arg-Ala-Ala-Lys-Glu-Asn-Tyr-Ala-Leu-Ala-Ala.</text>
        <dbReference type="EC" id="3.4.21.102"/>
    </reaction>
</comment>
<comment type="similarity">
    <text evidence="1 7">Belongs to the peptidase S41A family.</text>
</comment>
<evidence type="ECO:0000256" key="1">
    <source>
        <dbReference type="ARBA" id="ARBA00009179"/>
    </source>
</evidence>
<dbReference type="CDD" id="cd07560">
    <property type="entry name" value="Peptidase_S41_CPP"/>
    <property type="match status" value="1"/>
</dbReference>
<dbReference type="Pfam" id="PF03572">
    <property type="entry name" value="Peptidase_S41"/>
    <property type="match status" value="1"/>
</dbReference>
<accession>A0A841Q5C3</accession>
<name>A0A841Q5C3_9BACI</name>
<dbReference type="Gene3D" id="3.30.750.44">
    <property type="match status" value="1"/>
</dbReference>
<dbReference type="SUPFAM" id="SSF50156">
    <property type="entry name" value="PDZ domain-like"/>
    <property type="match status" value="1"/>
</dbReference>
<comment type="caution">
    <text evidence="9">The sequence shown here is derived from an EMBL/GenBank/DDBJ whole genome shotgun (WGS) entry which is preliminary data.</text>
</comment>
<dbReference type="InterPro" id="IPR001478">
    <property type="entry name" value="PDZ"/>
</dbReference>
<sequence>MKMKNSYLVILLFLAMVFGAILTYAGIEILAEDEVKQDDTAKEPIVTTDEEKKALLEATLGKNEFSKIQQAYTIIQENYLEDVDQQQLIEGAIQGMLNSLDDPHSVYMDLETVEQFNDSIESSFEGIGAEVNMEEGVVTIVAPIKGSPAEEAGLKPKDQILSVDGESLEGLDLYEAVAKIRGEKGSVVDLEIRRPGVSETMIVEVVRDDIPLETIYSSTKTVDGKKTGVIQITSFSQDTAADFNKALQELEADNIEGLIIDVRGNPGGLFTSVEEILENFIPEDQPYVLIEQKNGEKIRYFSGTKEKKDYPIAVLTNNGSASASEILAAAMKEAGYDVIGEQSYGKGTVQKTIPMNDGSNIKITIYKWLTPSGEWIDEKGVAPTVEAKQPDFFYTTPINVEEPLKYNMAEDQISNAQIMLQGIGYKTGRTDGYFSKETEEAVKAFQQENGLTVTGEIDKLTAEKLQQQVLEAARDEENDLQMKKALEILY</sequence>
<proteinExistence type="inferred from homology"/>
<dbReference type="SMART" id="SM00228">
    <property type="entry name" value="PDZ"/>
    <property type="match status" value="1"/>
</dbReference>
<dbReference type="InterPro" id="IPR055210">
    <property type="entry name" value="CtpA/B_N"/>
</dbReference>
<feature type="domain" description="PDZ" evidence="8">
    <location>
        <begin position="117"/>
        <end position="195"/>
    </location>
</feature>
<dbReference type="InterPro" id="IPR041489">
    <property type="entry name" value="PDZ_6"/>
</dbReference>
<dbReference type="NCBIfam" id="TIGR00225">
    <property type="entry name" value="prc"/>
    <property type="match status" value="1"/>
</dbReference>
<reference evidence="9 10" key="1">
    <citation type="submission" date="2020-08" db="EMBL/GenBank/DDBJ databases">
        <title>Genomic Encyclopedia of Type Strains, Phase IV (KMG-IV): sequencing the most valuable type-strain genomes for metagenomic binning, comparative biology and taxonomic classification.</title>
        <authorList>
            <person name="Goeker M."/>
        </authorList>
    </citation>
    <scope>NUCLEOTIDE SEQUENCE [LARGE SCALE GENOMIC DNA]</scope>
    <source>
        <strain evidence="9 10">DSM 19612</strain>
    </source>
</reference>
<dbReference type="EC" id="3.4.21.102" evidence="6"/>
<keyword evidence="2 7" id="KW-0645">Protease</keyword>
<evidence type="ECO:0000313" key="10">
    <source>
        <dbReference type="Proteomes" id="UP000581688"/>
    </source>
</evidence>
<evidence type="ECO:0000256" key="2">
    <source>
        <dbReference type="ARBA" id="ARBA00022670"/>
    </source>
</evidence>
<dbReference type="InterPro" id="IPR036365">
    <property type="entry name" value="PGBD-like_sf"/>
</dbReference>
<keyword evidence="4 7" id="KW-0720">Serine protease</keyword>
<dbReference type="Pfam" id="PF01471">
    <property type="entry name" value="PG_binding_1"/>
    <property type="match status" value="1"/>
</dbReference>
<dbReference type="GO" id="GO:0004252">
    <property type="term" value="F:serine-type endopeptidase activity"/>
    <property type="evidence" value="ECO:0007669"/>
    <property type="project" value="UniProtKB-EC"/>
</dbReference>
<dbReference type="InterPro" id="IPR002477">
    <property type="entry name" value="Peptidoglycan-bd-like"/>
</dbReference>
<dbReference type="Gene3D" id="2.30.42.10">
    <property type="match status" value="1"/>
</dbReference>
<keyword evidence="10" id="KW-1185">Reference proteome</keyword>
<dbReference type="FunFam" id="3.30.750.44:FF:000001">
    <property type="entry name" value="S41 family peptidase"/>
    <property type="match status" value="1"/>
</dbReference>
<dbReference type="InterPro" id="IPR029045">
    <property type="entry name" value="ClpP/crotonase-like_dom_sf"/>
</dbReference>
<evidence type="ECO:0000256" key="6">
    <source>
        <dbReference type="ARBA" id="ARBA00066637"/>
    </source>
</evidence>
<dbReference type="GO" id="GO:0007165">
    <property type="term" value="P:signal transduction"/>
    <property type="evidence" value="ECO:0007669"/>
    <property type="project" value="TreeGrafter"/>
</dbReference>
<dbReference type="InterPro" id="IPR004447">
    <property type="entry name" value="Peptidase_S41A"/>
</dbReference>
<dbReference type="PROSITE" id="PS50106">
    <property type="entry name" value="PDZ"/>
    <property type="match status" value="1"/>
</dbReference>
<evidence type="ECO:0000256" key="5">
    <source>
        <dbReference type="ARBA" id="ARBA00051784"/>
    </source>
</evidence>
<dbReference type="FunFam" id="2.30.42.10:FF:000063">
    <property type="entry name" value="Peptidase, S41 family"/>
    <property type="match status" value="1"/>
</dbReference>
<dbReference type="Pfam" id="PF17820">
    <property type="entry name" value="PDZ_6"/>
    <property type="match status" value="1"/>
</dbReference>
<gene>
    <name evidence="9" type="ORF">HNQ94_002055</name>
</gene>
<evidence type="ECO:0000259" key="8">
    <source>
        <dbReference type="PROSITE" id="PS50106"/>
    </source>
</evidence>
<dbReference type="Pfam" id="PF22694">
    <property type="entry name" value="CtpB_N-like"/>
    <property type="match status" value="1"/>
</dbReference>
<evidence type="ECO:0000256" key="7">
    <source>
        <dbReference type="RuleBase" id="RU004404"/>
    </source>
</evidence>
<dbReference type="InterPro" id="IPR005151">
    <property type="entry name" value="Tail-specific_protease"/>
</dbReference>
<dbReference type="EMBL" id="JACHGH010000005">
    <property type="protein sequence ID" value="MBB6453606.1"/>
    <property type="molecule type" value="Genomic_DNA"/>
</dbReference>
<dbReference type="PANTHER" id="PTHR32060">
    <property type="entry name" value="TAIL-SPECIFIC PROTEASE"/>
    <property type="match status" value="1"/>
</dbReference>
<dbReference type="Gene3D" id="1.10.101.10">
    <property type="entry name" value="PGBD-like superfamily/PGBD"/>
    <property type="match status" value="1"/>
</dbReference>
<dbReference type="Gene3D" id="3.90.226.10">
    <property type="entry name" value="2-enoyl-CoA Hydratase, Chain A, domain 1"/>
    <property type="match status" value="1"/>
</dbReference>
<dbReference type="GO" id="GO:0006508">
    <property type="term" value="P:proteolysis"/>
    <property type="evidence" value="ECO:0007669"/>
    <property type="project" value="UniProtKB-KW"/>
</dbReference>
<dbReference type="AlphaFoldDB" id="A0A841Q5C3"/>
<keyword evidence="3 7" id="KW-0378">Hydrolase</keyword>
<protein>
    <recommendedName>
        <fullName evidence="6">C-terminal processing peptidase</fullName>
        <ecNumber evidence="6">3.4.21.102</ecNumber>
    </recommendedName>
</protein>